<dbReference type="GO" id="GO:0043024">
    <property type="term" value="F:ribosomal small subunit binding"/>
    <property type="evidence" value="ECO:0007669"/>
    <property type="project" value="TreeGrafter"/>
</dbReference>
<comment type="similarity">
    <text evidence="2">Belongs to the HPF/YfiA ribosome-associated protein family. Short HPF subfamily.</text>
</comment>
<feature type="compositionally biased region" description="Basic and acidic residues" evidence="6">
    <location>
        <begin position="94"/>
        <end position="106"/>
    </location>
</feature>
<dbReference type="Pfam" id="PF02482">
    <property type="entry name" value="Ribosomal_S30AE"/>
    <property type="match status" value="1"/>
</dbReference>
<dbReference type="NCBIfam" id="TIGR00741">
    <property type="entry name" value="yfiA"/>
    <property type="match status" value="1"/>
</dbReference>
<evidence type="ECO:0000256" key="2">
    <source>
        <dbReference type="ARBA" id="ARBA00038434"/>
    </source>
</evidence>
<dbReference type="SUPFAM" id="SSF69754">
    <property type="entry name" value="Ribosome binding protein Y (YfiA homologue)"/>
    <property type="match status" value="1"/>
</dbReference>
<organism evidence="7 8">
    <name type="scientific">Immundisolibacter cernigliae</name>
    <dbReference type="NCBI Taxonomy" id="1810504"/>
    <lineage>
        <taxon>Bacteria</taxon>
        <taxon>Pseudomonadati</taxon>
        <taxon>Pseudomonadota</taxon>
        <taxon>Gammaproteobacteria</taxon>
        <taxon>Immundisolibacterales</taxon>
        <taxon>Immundisolibacteraceae</taxon>
        <taxon>Immundisolibacter</taxon>
    </lineage>
</organism>
<dbReference type="InterPro" id="IPR036567">
    <property type="entry name" value="RHF-like"/>
</dbReference>
<name>A0A1B1YU12_9GAMM</name>
<dbReference type="AlphaFoldDB" id="A0A1B1YU12"/>
<gene>
    <name evidence="7" type="ORF">PG2T_08805</name>
</gene>
<dbReference type="InterPro" id="IPR003489">
    <property type="entry name" value="RHF/RaiA"/>
</dbReference>
<dbReference type="RefSeq" id="WP_068804300.1">
    <property type="nucleotide sequence ID" value="NZ_CP014671.1"/>
</dbReference>
<dbReference type="EMBL" id="CP014671">
    <property type="protein sequence ID" value="ANX04265.1"/>
    <property type="molecule type" value="Genomic_DNA"/>
</dbReference>
<dbReference type="Proteomes" id="UP000092952">
    <property type="component" value="Chromosome"/>
</dbReference>
<evidence type="ECO:0000256" key="5">
    <source>
        <dbReference type="ARBA" id="ARBA00041319"/>
    </source>
</evidence>
<dbReference type="FunCoup" id="A0A1B1YU12">
    <property type="interactions" value="288"/>
</dbReference>
<dbReference type="OrthoDB" id="9782252at2"/>
<dbReference type="Gene3D" id="3.30.160.100">
    <property type="entry name" value="Ribosome hibernation promotion factor-like"/>
    <property type="match status" value="1"/>
</dbReference>
<keyword evidence="1" id="KW-0810">Translation regulation</keyword>
<dbReference type="STRING" id="1810504.PG2T_08805"/>
<dbReference type="InterPro" id="IPR050574">
    <property type="entry name" value="HPF/YfiA_ribosome-assoc"/>
</dbReference>
<feature type="region of interest" description="Disordered" evidence="6">
    <location>
        <begin position="94"/>
        <end position="115"/>
    </location>
</feature>
<evidence type="ECO:0000256" key="4">
    <source>
        <dbReference type="ARBA" id="ARBA00041148"/>
    </source>
</evidence>
<dbReference type="GO" id="GO:0022627">
    <property type="term" value="C:cytosolic small ribosomal subunit"/>
    <property type="evidence" value="ECO:0007669"/>
    <property type="project" value="TreeGrafter"/>
</dbReference>
<dbReference type="PANTHER" id="PTHR33231:SF1">
    <property type="entry name" value="30S RIBOSOMAL PROTEIN"/>
    <property type="match status" value="1"/>
</dbReference>
<evidence type="ECO:0000256" key="1">
    <source>
        <dbReference type="ARBA" id="ARBA00022845"/>
    </source>
</evidence>
<evidence type="ECO:0000313" key="8">
    <source>
        <dbReference type="Proteomes" id="UP000092952"/>
    </source>
</evidence>
<sequence length="115" mass="13009">MRLPLQITARDIELTEAIETAVRKKAEKLDQFSDRIMACRVVIECPHKHHHKGVLYNVHIDLTVPGAELVVKREPNEDLYVALRDAFDAAARQLREHMDRTQDHHGPNGAAVAEG</sequence>
<comment type="subunit">
    <text evidence="3">Associates exclusively with 100S ribosomes, which are dimers of 70S ribosomes.</text>
</comment>
<dbReference type="CDD" id="cd00552">
    <property type="entry name" value="RaiA"/>
    <property type="match status" value="1"/>
</dbReference>
<protein>
    <recommendedName>
        <fullName evidence="4">Ribosome hibernation promoting factor</fullName>
    </recommendedName>
    <alternativeName>
        <fullName evidence="5">Hibernation factor HPF</fullName>
    </alternativeName>
</protein>
<dbReference type="KEGG" id="gbi:PG2T_08805"/>
<evidence type="ECO:0000256" key="6">
    <source>
        <dbReference type="SAM" id="MobiDB-lite"/>
    </source>
</evidence>
<accession>A0A1B1YU12</accession>
<evidence type="ECO:0000256" key="3">
    <source>
        <dbReference type="ARBA" id="ARBA00038695"/>
    </source>
</evidence>
<proteinExistence type="inferred from homology"/>
<reference evidence="8" key="1">
    <citation type="submission" date="2016-03" db="EMBL/GenBank/DDBJ databases">
        <title>Complete genome sequence of Solimmundus cernigliae, representing a novel lineage of polycyclic aromatic hydrocarbon degraders within the Gammaproteobacteria.</title>
        <authorList>
            <person name="Singleton D.R."/>
            <person name="Dickey A.N."/>
            <person name="Scholl E.H."/>
            <person name="Wright F.A."/>
            <person name="Aitken M.D."/>
        </authorList>
    </citation>
    <scope>NUCLEOTIDE SEQUENCE [LARGE SCALE GENOMIC DNA]</scope>
    <source>
        <strain evidence="8">TR3.2</strain>
    </source>
</reference>
<dbReference type="InParanoid" id="A0A1B1YU12"/>
<dbReference type="GO" id="GO:0045900">
    <property type="term" value="P:negative regulation of translational elongation"/>
    <property type="evidence" value="ECO:0007669"/>
    <property type="project" value="TreeGrafter"/>
</dbReference>
<dbReference type="PANTHER" id="PTHR33231">
    <property type="entry name" value="30S RIBOSOMAL PROTEIN"/>
    <property type="match status" value="1"/>
</dbReference>
<evidence type="ECO:0000313" key="7">
    <source>
        <dbReference type="EMBL" id="ANX04265.1"/>
    </source>
</evidence>
<keyword evidence="8" id="KW-1185">Reference proteome</keyword>